<dbReference type="Pfam" id="PF22352">
    <property type="entry name" value="K319L-like_PKD"/>
    <property type="match status" value="7"/>
</dbReference>
<dbReference type="RefSeq" id="WP_157305518.1">
    <property type="nucleotide sequence ID" value="NZ_WRXN01000002.1"/>
</dbReference>
<dbReference type="GO" id="GO:0031410">
    <property type="term" value="C:cytoplasmic vesicle"/>
    <property type="evidence" value="ECO:0007669"/>
    <property type="project" value="TreeGrafter"/>
</dbReference>
<name>A0A7K1U163_9BACT</name>
<dbReference type="FunFam" id="2.60.40.10:FF:000257">
    <property type="entry name" value="Dyslexia-associated protein KIAA0319-like"/>
    <property type="match status" value="4"/>
</dbReference>
<sequence length="1499" mass="157447">MKHLYSICSSMYVSLTALLLFTTLTSNAQQVGVSLAGTGVTNSGGYYEFVPPSYAGSKDSFPLLIFIHGIGELGNGTTNLPTVLRNGVPKLLNNGTFPSSFTVNGRTFSFIVASPQFKNIPGPTDVLSLINYLRKKFPRIDSKRIYVTGLSMGGGATEDFVSAGSTYSQVPAAAVAVCGNMNPLAKTAAAKAVAQNDIPVWFLHNENDPTVPSQYSKDWVTQIDASNPVSSAMPRLTIFNASGHDAWTKSYDPAYKENGMNVYEWLLQYEKGGKVPDTPTKPANKRVMAKTNIGNGMYYTDAMKSFGLNPGDTLCIAAGDYEFIQLGKLVGTADKPIVITNCGGQVRVGIRTLKSDIAFNIMGGQYLHINGSGTPGIEYGFDVNGKNLAGVKMHGMYLGSGSSDIDVHNIYFHDVGIFIVAKTTQECNNPQFWEGKYVMKNVKIHHIKGRYSDYEGFYIGNTHYVMDYAGCKGIKSHHIQDLEVYDNDLQYMGQDGIQIAMTDLGTNKIHHNTVRNYGTSRLDAQSYGMLMGGGSRVRLYNNVIDQGYLPGIAIFGSGISYVYNNTVSNVEHGEGINVADKFILEPVTAYIFNNTIYNTGNTGLTIYAYLTTLGHKVYNNIVIEKSPGGSYPYTGYYIRGAKNIKFDFGDNYYSNTADAGKVVKNVATGDFHLVKGSAAIDKGYDVASWGISTDLDNLSRPVNGKFDMGAYEYNGTSTTPVNKAPVANAGTNISITLPTSTVTLNGSTSADSDGKINAYAWKKVSGPAVGTITSAAAAQTTVTGLTTAGTYVFALTVTDDDKATDADSVTVTVKAAPVANKAPVANAGTNITITLPTSTVTLNGSASADSDGKISAYAWKKVNGPAVGTITSAAAAKTTVTGLTAAGTYVFALTVTDDDKATDADSVTVTVKAAPVANKAPVANAGTNITITLPTSTVTLNGSASADSDGKISAYAWKKVNGPAVGTITSAATAKTTVTGLTAAGTYVFALTVTDDDKATDADSVTVTVKAAPVANKAPVANAGTNITITLPTSTVTLNGSASADSDGKISAYSWKKVSGPAVGIITSAAAAKTTVTGLTTAGTYVFALTVTDDDKATDADSITVTVKVAQTPSTPPSSQPPANKPPVANAGSDIIIQLPVNSITLNGSASKDPDGTIATYFWEKISGPDVKFSNARGAVNIVSAMIAGNYMFRLTVKDNKGATAIDYVNVTVKPISTVNVAPIAKAGSDVTITLPVNSVILNGSGSSDADGQITGYLWQKETGRDVKFSNANGVINVVSGLTAGTYVFELKVTDNRNATATDRMTVTVLPAVTQGKPPVAISQGDLTVTLPTSGVNVDASRSYGINTTIGSYKWKQISGPLTASIGASNAESTGLSGMTFPGKYVFQLTVTDNNGLSSNAIFTITVLDGNAGEAPIIKIYPNPVVNTLYFKQELKNAGEATITIFTLAGQSMKSYILPAMDVQQKSLDVTFLPAGTYLLQVLYKGTGLKMSFKFVKAN</sequence>
<dbReference type="SUPFAM" id="SSF51126">
    <property type="entry name" value="Pectin lyase-like"/>
    <property type="match status" value="1"/>
</dbReference>
<dbReference type="InterPro" id="IPR003140">
    <property type="entry name" value="PLipase/COase/thioEstase"/>
</dbReference>
<dbReference type="InterPro" id="IPR013783">
    <property type="entry name" value="Ig-like_fold"/>
</dbReference>
<dbReference type="SUPFAM" id="SSF53474">
    <property type="entry name" value="alpha/beta-Hydrolases"/>
    <property type="match status" value="1"/>
</dbReference>
<reference evidence="4 5" key="1">
    <citation type="submission" date="2019-12" db="EMBL/GenBank/DDBJ databases">
        <title>Chitinophaga sp. strain ysch24 (GDMCC 1.1355), whole genome shotgun sequence.</title>
        <authorList>
            <person name="Zhang X."/>
        </authorList>
    </citation>
    <scope>NUCLEOTIDE SEQUENCE [LARGE SCALE GENOMIC DNA]</scope>
    <source>
        <strain evidence="5">ysch24</strain>
    </source>
</reference>
<dbReference type="Proteomes" id="UP000461730">
    <property type="component" value="Unassembled WGS sequence"/>
</dbReference>
<dbReference type="InterPro" id="IPR029058">
    <property type="entry name" value="AB_hydrolase_fold"/>
</dbReference>
<dbReference type="Gene3D" id="2.60.40.10">
    <property type="entry name" value="Immunoglobulins"/>
    <property type="match status" value="7"/>
</dbReference>
<dbReference type="SMART" id="SM00710">
    <property type="entry name" value="PbH1"/>
    <property type="match status" value="7"/>
</dbReference>
<protein>
    <submittedName>
        <fullName evidence="4">T9SS type A sorting domain-containing protein</fullName>
    </submittedName>
</protein>
<dbReference type="InterPro" id="IPR022409">
    <property type="entry name" value="PKD/Chitinase_dom"/>
</dbReference>
<feature type="domain" description="PKD/Chitinase" evidence="3">
    <location>
        <begin position="726"/>
        <end position="816"/>
    </location>
</feature>
<accession>A0A7K1U163</accession>
<dbReference type="InterPro" id="IPR059226">
    <property type="entry name" value="Choice_anch_Q_dom"/>
</dbReference>
<dbReference type="SMART" id="SM00089">
    <property type="entry name" value="PKD"/>
    <property type="match status" value="7"/>
</dbReference>
<dbReference type="NCBIfam" id="NF041518">
    <property type="entry name" value="choice_anch_Q"/>
    <property type="match status" value="1"/>
</dbReference>
<organism evidence="4 5">
    <name type="scientific">Chitinophaga tropicalis</name>
    <dbReference type="NCBI Taxonomy" id="2683588"/>
    <lineage>
        <taxon>Bacteria</taxon>
        <taxon>Pseudomonadati</taxon>
        <taxon>Bacteroidota</taxon>
        <taxon>Chitinophagia</taxon>
        <taxon>Chitinophagales</taxon>
        <taxon>Chitinophagaceae</taxon>
        <taxon>Chitinophaga</taxon>
    </lineage>
</organism>
<feature type="chain" id="PRO_5029442846" evidence="2">
    <location>
        <begin position="29"/>
        <end position="1499"/>
    </location>
</feature>
<comment type="caution">
    <text evidence="4">The sequence shown here is derived from an EMBL/GenBank/DDBJ whole genome shotgun (WGS) entry which is preliminary data.</text>
</comment>
<dbReference type="InterPro" id="IPR011050">
    <property type="entry name" value="Pectin_lyase_fold/virulence"/>
</dbReference>
<evidence type="ECO:0000256" key="1">
    <source>
        <dbReference type="SAM" id="MobiDB-lite"/>
    </source>
</evidence>
<evidence type="ECO:0000313" key="5">
    <source>
        <dbReference type="Proteomes" id="UP000461730"/>
    </source>
</evidence>
<dbReference type="InterPro" id="IPR026444">
    <property type="entry name" value="Secre_tail"/>
</dbReference>
<evidence type="ECO:0000313" key="4">
    <source>
        <dbReference type="EMBL" id="MVT08102.1"/>
    </source>
</evidence>
<dbReference type="NCBIfam" id="TIGR04183">
    <property type="entry name" value="Por_Secre_tail"/>
    <property type="match status" value="1"/>
</dbReference>
<keyword evidence="5" id="KW-1185">Reference proteome</keyword>
<gene>
    <name evidence="4" type="ORF">GO493_07495</name>
</gene>
<dbReference type="InterPro" id="IPR029865">
    <property type="entry name" value="KIAA0319-like"/>
</dbReference>
<dbReference type="InterPro" id="IPR039448">
    <property type="entry name" value="Beta_helix"/>
</dbReference>
<feature type="domain" description="PKD/Chitinase" evidence="3">
    <location>
        <begin position="1128"/>
        <end position="1216"/>
    </location>
</feature>
<dbReference type="EMBL" id="WRXN01000002">
    <property type="protein sequence ID" value="MVT08102.1"/>
    <property type="molecule type" value="Genomic_DNA"/>
</dbReference>
<evidence type="ECO:0000259" key="3">
    <source>
        <dbReference type="SMART" id="SM00089"/>
    </source>
</evidence>
<dbReference type="Pfam" id="PF13229">
    <property type="entry name" value="Beta_helix"/>
    <property type="match status" value="1"/>
</dbReference>
<feature type="signal peptide" evidence="2">
    <location>
        <begin position="1"/>
        <end position="28"/>
    </location>
</feature>
<dbReference type="PANTHER" id="PTHR46182">
    <property type="entry name" value="FI19480P1"/>
    <property type="match status" value="1"/>
</dbReference>
<feature type="domain" description="PKD/Chitinase" evidence="3">
    <location>
        <begin position="1224"/>
        <end position="1312"/>
    </location>
</feature>
<dbReference type="Pfam" id="PF18962">
    <property type="entry name" value="Por_Secre_tail"/>
    <property type="match status" value="1"/>
</dbReference>
<dbReference type="Gene3D" id="3.40.50.1820">
    <property type="entry name" value="alpha/beta hydrolase"/>
    <property type="match status" value="1"/>
</dbReference>
<dbReference type="SUPFAM" id="SSF49299">
    <property type="entry name" value="PKD domain"/>
    <property type="match status" value="7"/>
</dbReference>
<dbReference type="PANTHER" id="PTHR46182:SF2">
    <property type="entry name" value="FI19480P1"/>
    <property type="match status" value="1"/>
</dbReference>
<proteinExistence type="predicted"/>
<dbReference type="Pfam" id="PF02230">
    <property type="entry name" value="Abhydrolase_2"/>
    <property type="match status" value="1"/>
</dbReference>
<feature type="domain" description="PKD/Chitinase" evidence="3">
    <location>
        <begin position="1020"/>
        <end position="1110"/>
    </location>
</feature>
<dbReference type="InterPro" id="IPR006626">
    <property type="entry name" value="PbH1"/>
</dbReference>
<dbReference type="InterPro" id="IPR035986">
    <property type="entry name" value="PKD_dom_sf"/>
</dbReference>
<feature type="domain" description="PKD/Chitinase" evidence="3">
    <location>
        <begin position="824"/>
        <end position="914"/>
    </location>
</feature>
<feature type="compositionally biased region" description="Pro residues" evidence="1">
    <location>
        <begin position="1114"/>
        <end position="1125"/>
    </location>
</feature>
<evidence type="ECO:0000256" key="2">
    <source>
        <dbReference type="SAM" id="SignalP"/>
    </source>
</evidence>
<feature type="domain" description="PKD/Chitinase" evidence="3">
    <location>
        <begin position="922"/>
        <end position="1012"/>
    </location>
</feature>
<dbReference type="GO" id="GO:0016020">
    <property type="term" value="C:membrane"/>
    <property type="evidence" value="ECO:0007669"/>
    <property type="project" value="TreeGrafter"/>
</dbReference>
<dbReference type="GO" id="GO:0016787">
    <property type="term" value="F:hydrolase activity"/>
    <property type="evidence" value="ECO:0007669"/>
    <property type="project" value="InterPro"/>
</dbReference>
<keyword evidence="2" id="KW-0732">Signal</keyword>
<feature type="region of interest" description="Disordered" evidence="1">
    <location>
        <begin position="1110"/>
        <end position="1129"/>
    </location>
</feature>
<feature type="domain" description="PKD/Chitinase" evidence="3">
    <location>
        <begin position="1320"/>
        <end position="1410"/>
    </location>
</feature>